<dbReference type="SFLD" id="SFLDS00003">
    <property type="entry name" value="Haloacid_Dehalogenase"/>
    <property type="match status" value="1"/>
</dbReference>
<name>A0ABR5YE95_9SPHN</name>
<dbReference type="Gene3D" id="3.40.50.1000">
    <property type="entry name" value="HAD superfamily/HAD-like"/>
    <property type="match status" value="1"/>
</dbReference>
<dbReference type="InterPro" id="IPR006439">
    <property type="entry name" value="HAD-SF_hydro_IA"/>
</dbReference>
<proteinExistence type="predicted"/>
<dbReference type="PANTHER" id="PTHR43481:SF4">
    <property type="entry name" value="GLYCEROL-1-PHOSPHATE PHOSPHOHYDROLASE 1-RELATED"/>
    <property type="match status" value="1"/>
</dbReference>
<accession>A0ABR5YE95</accession>
<dbReference type="NCBIfam" id="TIGR01549">
    <property type="entry name" value="HAD-SF-IA-v1"/>
    <property type="match status" value="1"/>
</dbReference>
<dbReference type="Proteomes" id="UP000076609">
    <property type="component" value="Unassembled WGS sequence"/>
</dbReference>
<dbReference type="SFLD" id="SFLDG01129">
    <property type="entry name" value="C1.5:_HAD__Beta-PGM__Phosphata"/>
    <property type="match status" value="1"/>
</dbReference>
<sequence length="200" mass="21408">MPSFRNTDYAAFLFDMDGTLLDSSQAVERVWRRWCDRHGIDAEALIAVCHGVRGEDTVRRFATPDMDIEAEAAWLNAAELADVDGIVAIDGIHALIEGLAPYQWAIVTSAPRNLAEVRLRAIGLPVPDVFVTAEDVTQGKPDPQGFRLAAERLSVATEDCLVFEDAPAGVAAGKAAGAAVAIVGPRVAAEEGTYAIADYR</sequence>
<reference evidence="2" key="1">
    <citation type="submission" date="2016-01" db="EMBL/GenBank/DDBJ databases">
        <title>Draft genome of Chromobacterium sp. F49.</title>
        <authorList>
            <person name="Hong K.W."/>
        </authorList>
    </citation>
    <scope>NUCLEOTIDE SEQUENCE [LARGE SCALE GENOMIC DNA]</scope>
    <source>
        <strain evidence="2">CN3</strain>
    </source>
</reference>
<gene>
    <name evidence="1" type="ORF">AVT10_14375</name>
</gene>
<dbReference type="SUPFAM" id="SSF56784">
    <property type="entry name" value="HAD-like"/>
    <property type="match status" value="1"/>
</dbReference>
<dbReference type="NCBIfam" id="TIGR01509">
    <property type="entry name" value="HAD-SF-IA-v3"/>
    <property type="match status" value="1"/>
</dbReference>
<dbReference type="RefSeq" id="WP_066690020.1">
    <property type="nucleotide sequence ID" value="NZ_LQQO01000015.1"/>
</dbReference>
<evidence type="ECO:0000313" key="1">
    <source>
        <dbReference type="EMBL" id="KZE14635.1"/>
    </source>
</evidence>
<dbReference type="InterPro" id="IPR051806">
    <property type="entry name" value="HAD-like_SPP"/>
</dbReference>
<dbReference type="Pfam" id="PF00702">
    <property type="entry name" value="Hydrolase"/>
    <property type="match status" value="1"/>
</dbReference>
<dbReference type="Gene3D" id="1.10.150.240">
    <property type="entry name" value="Putative phosphatase, domain 2"/>
    <property type="match status" value="1"/>
</dbReference>
<dbReference type="InterPro" id="IPR023214">
    <property type="entry name" value="HAD_sf"/>
</dbReference>
<evidence type="ECO:0008006" key="3">
    <source>
        <dbReference type="Google" id="ProtNLM"/>
    </source>
</evidence>
<evidence type="ECO:0000313" key="2">
    <source>
        <dbReference type="Proteomes" id="UP000076609"/>
    </source>
</evidence>
<dbReference type="InterPro" id="IPR023198">
    <property type="entry name" value="PGP-like_dom2"/>
</dbReference>
<protein>
    <recommendedName>
        <fullName evidence="3">Glycerol-3-phosphatase</fullName>
    </recommendedName>
</protein>
<dbReference type="EMBL" id="LQQO01000015">
    <property type="protein sequence ID" value="KZE14635.1"/>
    <property type="molecule type" value="Genomic_DNA"/>
</dbReference>
<organism evidence="1 2">
    <name type="scientific">Sphingomonas hankookensis</name>
    <dbReference type="NCBI Taxonomy" id="563996"/>
    <lineage>
        <taxon>Bacteria</taxon>
        <taxon>Pseudomonadati</taxon>
        <taxon>Pseudomonadota</taxon>
        <taxon>Alphaproteobacteria</taxon>
        <taxon>Sphingomonadales</taxon>
        <taxon>Sphingomonadaceae</taxon>
        <taxon>Sphingomonas</taxon>
    </lineage>
</organism>
<comment type="caution">
    <text evidence="1">The sequence shown here is derived from an EMBL/GenBank/DDBJ whole genome shotgun (WGS) entry which is preliminary data.</text>
</comment>
<keyword evidence="2" id="KW-1185">Reference proteome</keyword>
<dbReference type="PANTHER" id="PTHR43481">
    <property type="entry name" value="FRUCTOSE-1-PHOSPHATE PHOSPHATASE"/>
    <property type="match status" value="1"/>
</dbReference>
<dbReference type="InterPro" id="IPR036412">
    <property type="entry name" value="HAD-like_sf"/>
</dbReference>